<feature type="binding site" evidence="5">
    <location>
        <position position="171"/>
    </location>
    <ligand>
        <name>Mg(2+)</name>
        <dbReference type="ChEBI" id="CHEBI:18420"/>
    </ligand>
</feature>
<dbReference type="NCBIfam" id="TIGR01983">
    <property type="entry name" value="UbiG"/>
    <property type="match status" value="1"/>
</dbReference>
<comment type="subcellular location">
    <subcellularLocation>
        <location evidence="5">Mitochondrion inner membrane</location>
        <topology evidence="5">Peripheral membrane protein</topology>
        <orientation evidence="5">Matrix side</orientation>
    </subcellularLocation>
</comment>
<evidence type="ECO:0000256" key="4">
    <source>
        <dbReference type="ARBA" id="ARBA00022691"/>
    </source>
</evidence>
<dbReference type="InterPro" id="IPR029063">
    <property type="entry name" value="SAM-dependent_MTases_sf"/>
</dbReference>
<keyword evidence="3 5" id="KW-0831">Ubiquinone biosynthesis</keyword>
<accession>A0A158NVH2</accession>
<reference evidence="8" key="1">
    <citation type="journal article" date="2011" name="PLoS Genet.">
        <title>The genome sequence of the leaf-cutter ant Atta cephalotes reveals insights into its obligate symbiotic lifestyle.</title>
        <authorList>
            <person name="Suen G."/>
            <person name="Teiling C."/>
            <person name="Li L."/>
            <person name="Holt C."/>
            <person name="Abouheif E."/>
            <person name="Bornberg-Bauer E."/>
            <person name="Bouffard P."/>
            <person name="Caldera E.J."/>
            <person name="Cash E."/>
            <person name="Cavanaugh A."/>
            <person name="Denas O."/>
            <person name="Elhaik E."/>
            <person name="Fave M.J."/>
            <person name="Gadau J."/>
            <person name="Gibson J.D."/>
            <person name="Graur D."/>
            <person name="Grubbs K.J."/>
            <person name="Hagen D.E."/>
            <person name="Harkins T.T."/>
            <person name="Helmkampf M."/>
            <person name="Hu H."/>
            <person name="Johnson B.R."/>
            <person name="Kim J."/>
            <person name="Marsh S.E."/>
            <person name="Moeller J.A."/>
            <person name="Munoz-Torres M.C."/>
            <person name="Murphy M.C."/>
            <person name="Naughton M.C."/>
            <person name="Nigam S."/>
            <person name="Overson R."/>
            <person name="Rajakumar R."/>
            <person name="Reese J.T."/>
            <person name="Scott J.J."/>
            <person name="Smith C.R."/>
            <person name="Tao S."/>
            <person name="Tsutsui N.D."/>
            <person name="Viljakainen L."/>
            <person name="Wissler L."/>
            <person name="Yandell M.D."/>
            <person name="Zimmer F."/>
            <person name="Taylor J."/>
            <person name="Slater S.C."/>
            <person name="Clifton S.W."/>
            <person name="Warren W.C."/>
            <person name="Elsik C.G."/>
            <person name="Smith C.D."/>
            <person name="Weinstock G.M."/>
            <person name="Gerardo N.M."/>
            <person name="Currie C.R."/>
        </authorList>
    </citation>
    <scope>NUCLEOTIDE SEQUENCE [LARGE SCALE GENOMIC DNA]</scope>
</reference>
<dbReference type="HAMAP" id="MF_00472">
    <property type="entry name" value="UbiG"/>
    <property type="match status" value="1"/>
</dbReference>
<keyword evidence="5" id="KW-0460">Magnesium</keyword>
<dbReference type="GO" id="GO:0031314">
    <property type="term" value="C:extrinsic component of mitochondrial inner membrane"/>
    <property type="evidence" value="ECO:0007669"/>
    <property type="project" value="UniProtKB-UniRule"/>
</dbReference>
<keyword evidence="4 5" id="KW-0949">S-adenosyl-L-methionine</keyword>
<keyword evidence="5" id="KW-0496">Mitochondrion</keyword>
<sequence length="305" mass="35082">MMTWNVLKYTFGSSRSILRNRLSECNYKIIKQLSTVDPKDIERHSVLKNDWWNENSQLIYLHLYAPIRIKFVRNGLANAGVQMQNAVLPLEGLKIVDVGCGGGILTERLARIGAQVTGIDASTDLINIAKEHAKLDPNISERVNYIQTTVEDFSQKEKESYDAVVASEVLEHVTDVQLFLKKCVEILKPGGSIFITTENRTVASWLFVIVAVEYIFKKITFGTHDWNKFITPHEVQHILDGYGCRTRLIHGLKFNPLLKQWSSSSCTAIFYCLHAIKQKKLAYSFRNMQLFCYYTELYIFIIYRL</sequence>
<evidence type="ECO:0000259" key="6">
    <source>
        <dbReference type="Pfam" id="PF08241"/>
    </source>
</evidence>
<keyword evidence="1 5" id="KW-0489">Methyltransferase</keyword>
<evidence type="ECO:0000313" key="8">
    <source>
        <dbReference type="Proteomes" id="UP000005205"/>
    </source>
</evidence>
<keyword evidence="8" id="KW-1185">Reference proteome</keyword>
<dbReference type="CDD" id="cd02440">
    <property type="entry name" value="AdoMet_MTases"/>
    <property type="match status" value="1"/>
</dbReference>
<organism evidence="7 8">
    <name type="scientific">Atta cephalotes</name>
    <name type="common">Leafcutter ant</name>
    <dbReference type="NCBI Taxonomy" id="12957"/>
    <lineage>
        <taxon>Eukaryota</taxon>
        <taxon>Metazoa</taxon>
        <taxon>Ecdysozoa</taxon>
        <taxon>Arthropoda</taxon>
        <taxon>Hexapoda</taxon>
        <taxon>Insecta</taxon>
        <taxon>Pterygota</taxon>
        <taxon>Neoptera</taxon>
        <taxon>Endopterygota</taxon>
        <taxon>Hymenoptera</taxon>
        <taxon>Apocrita</taxon>
        <taxon>Aculeata</taxon>
        <taxon>Formicoidea</taxon>
        <taxon>Formicidae</taxon>
        <taxon>Myrmicinae</taxon>
        <taxon>Atta</taxon>
    </lineage>
</organism>
<dbReference type="EMBL" id="ADTU01002888">
    <property type="status" value="NOT_ANNOTATED_CDS"/>
    <property type="molecule type" value="Genomic_DNA"/>
</dbReference>
<feature type="domain" description="Methyltransferase type 11" evidence="6">
    <location>
        <begin position="96"/>
        <end position="195"/>
    </location>
</feature>
<dbReference type="PANTHER" id="PTHR43464:SF19">
    <property type="entry name" value="UBIQUINONE BIOSYNTHESIS O-METHYLTRANSFERASE, MITOCHONDRIAL"/>
    <property type="match status" value="1"/>
</dbReference>
<dbReference type="EnsemblMetazoa" id="XM_012206140.1">
    <property type="protein sequence ID" value="XP_012061530.1"/>
    <property type="gene ID" value="LOC105624786"/>
</dbReference>
<dbReference type="eggNOG" id="KOG1270">
    <property type="taxonomic scope" value="Eukaryota"/>
</dbReference>
<dbReference type="InParanoid" id="A0A158NVH2"/>
<keyword evidence="5" id="KW-0999">Mitochondrion inner membrane</keyword>
<dbReference type="GO" id="GO:0046872">
    <property type="term" value="F:metal ion binding"/>
    <property type="evidence" value="ECO:0007669"/>
    <property type="project" value="UniProtKB-KW"/>
</dbReference>
<dbReference type="InterPro" id="IPR010233">
    <property type="entry name" value="UbiG_MeTrfase"/>
</dbReference>
<reference evidence="7" key="2">
    <citation type="submission" date="2016-04" db="UniProtKB">
        <authorList>
            <consortium name="EnsemblMetazoa"/>
        </authorList>
    </citation>
    <scope>IDENTIFICATION</scope>
</reference>
<dbReference type="FunCoup" id="A0A158NVH2">
    <property type="interactions" value="727"/>
</dbReference>
<dbReference type="UniPathway" id="UPA00232"/>
<keyword evidence="2 5" id="KW-0808">Transferase</keyword>
<dbReference type="OrthoDB" id="3265906at2759"/>
<protein>
    <recommendedName>
        <fullName evidence="5">Ubiquinone biosynthesis O-methyltransferase, mitochondrial</fullName>
    </recommendedName>
    <alternativeName>
        <fullName evidence="5">3-demethylubiquinol 3-O-methyltransferase</fullName>
        <ecNumber evidence="5">2.1.1.64</ecNumber>
    </alternativeName>
    <alternativeName>
        <fullName evidence="5">3-demethylubiquinone 3-O-methyltransferase</fullName>
        <ecNumber evidence="5">2.1.1.-</ecNumber>
    </alternativeName>
    <alternativeName>
        <fullName evidence="5">Polyprenyldihydroxybenzoate methyltransferase</fullName>
        <ecNumber evidence="5">2.1.1.114</ecNumber>
    </alternativeName>
</protein>
<keyword evidence="5" id="KW-0472">Membrane</keyword>
<dbReference type="GO" id="GO:0061542">
    <property type="term" value="F:3-demethylubiquinol 3-O-methyltransferase activity"/>
    <property type="evidence" value="ECO:0007669"/>
    <property type="project" value="UniProtKB-UniRule"/>
</dbReference>
<dbReference type="EC" id="2.1.1.64" evidence="5"/>
<feature type="binding site" evidence="5">
    <location>
        <position position="168"/>
    </location>
    <ligand>
        <name>Mg(2+)</name>
        <dbReference type="ChEBI" id="CHEBI:18420"/>
    </ligand>
</feature>
<gene>
    <name evidence="5" type="primary">coq3</name>
    <name evidence="7" type="synonym">105624786</name>
</gene>
<comment type="catalytic activity">
    <reaction evidence="5">
        <text>a 3-demethylubiquinol + S-adenosyl-L-methionine = a ubiquinol + S-adenosyl-L-homocysteine + H(+)</text>
        <dbReference type="Rhea" id="RHEA:44380"/>
        <dbReference type="Rhea" id="RHEA-COMP:9566"/>
        <dbReference type="Rhea" id="RHEA-COMP:10914"/>
        <dbReference type="ChEBI" id="CHEBI:15378"/>
        <dbReference type="ChEBI" id="CHEBI:17976"/>
        <dbReference type="ChEBI" id="CHEBI:57856"/>
        <dbReference type="ChEBI" id="CHEBI:59789"/>
        <dbReference type="ChEBI" id="CHEBI:84422"/>
        <dbReference type="EC" id="2.1.1.64"/>
    </reaction>
</comment>
<comment type="function">
    <text evidence="5">O-methyltransferase required for two non-consecutive steps during ubiquinone biosynthesis. Catalyzes the 2 O-methylation of 3,4-dihydroxy-5-(all-trans-polyprenyl)benzoic acid into 4-hydroxy-3-methoxy-5-(all-trans-polyprenyl)benzoic acid. Also catalyzes the last step of ubiquinone biosynthesis by mediating methylation of 3-demethylubiquinone into ubiquinone. Also able to mediate the methylation of 3-demethylubiquinol into ubiquinol.</text>
</comment>
<feature type="binding site" evidence="5">
    <location>
        <position position="172"/>
    </location>
    <ligand>
        <name>Mg(2+)</name>
        <dbReference type="ChEBI" id="CHEBI:18420"/>
    </ligand>
</feature>
<dbReference type="AlphaFoldDB" id="A0A158NVH2"/>
<evidence type="ECO:0000256" key="1">
    <source>
        <dbReference type="ARBA" id="ARBA00022603"/>
    </source>
</evidence>
<evidence type="ECO:0000256" key="5">
    <source>
        <dbReference type="HAMAP-Rule" id="MF_03190"/>
    </source>
</evidence>
<evidence type="ECO:0000256" key="2">
    <source>
        <dbReference type="ARBA" id="ARBA00022679"/>
    </source>
</evidence>
<dbReference type="Gene3D" id="3.40.50.150">
    <property type="entry name" value="Vaccinia Virus protein VP39"/>
    <property type="match status" value="1"/>
</dbReference>
<feature type="binding site" evidence="5">
    <location>
        <position position="99"/>
    </location>
    <ligand>
        <name>S-adenosyl-L-methionine</name>
        <dbReference type="ChEBI" id="CHEBI:59789"/>
    </ligand>
</feature>
<dbReference type="PANTHER" id="PTHR43464">
    <property type="entry name" value="METHYLTRANSFERASE"/>
    <property type="match status" value="1"/>
</dbReference>
<feature type="binding site" evidence="5">
    <location>
        <position position="120"/>
    </location>
    <ligand>
        <name>S-adenosyl-L-methionine</name>
        <dbReference type="ChEBI" id="CHEBI:59789"/>
    </ligand>
</feature>
<evidence type="ECO:0000256" key="3">
    <source>
        <dbReference type="ARBA" id="ARBA00022688"/>
    </source>
</evidence>
<comment type="catalytic activity">
    <reaction evidence="5">
        <text>a 3-demethylubiquinone + S-adenosyl-L-methionine = a ubiquinone + S-adenosyl-L-homocysteine</text>
        <dbReference type="Rhea" id="RHEA:81215"/>
        <dbReference type="Rhea" id="RHEA-COMP:9565"/>
        <dbReference type="Rhea" id="RHEA-COMP:19654"/>
        <dbReference type="ChEBI" id="CHEBI:16389"/>
        <dbReference type="ChEBI" id="CHEBI:57856"/>
        <dbReference type="ChEBI" id="CHEBI:59789"/>
        <dbReference type="ChEBI" id="CHEBI:231825"/>
    </reaction>
</comment>
<comment type="cofactor">
    <cofactor evidence="5">
        <name>Mg(2+)</name>
        <dbReference type="ChEBI" id="CHEBI:18420"/>
    </cofactor>
</comment>
<name>A0A158NVH2_ATTCE</name>
<dbReference type="STRING" id="12957.A0A158NVH2"/>
<feature type="binding site" evidence="5">
    <location>
        <position position="68"/>
    </location>
    <ligand>
        <name>S-adenosyl-L-methionine</name>
        <dbReference type="ChEBI" id="CHEBI:59789"/>
    </ligand>
</feature>
<dbReference type="Proteomes" id="UP000005205">
    <property type="component" value="Unassembled WGS sequence"/>
</dbReference>
<dbReference type="EC" id="2.1.1.114" evidence="5"/>
<evidence type="ECO:0000313" key="7">
    <source>
        <dbReference type="EnsemblMetazoa" id="XP_012061530.1"/>
    </source>
</evidence>
<dbReference type="GO" id="GO:0120537">
    <property type="term" value="F:3-demethylubiquinone 3-O-methyltransferase activity"/>
    <property type="evidence" value="ECO:0007669"/>
    <property type="project" value="RHEA"/>
</dbReference>
<comment type="pathway">
    <text evidence="5">Cofactor biosynthesis; ubiquinone biosynthesis.</text>
</comment>
<comment type="catalytic activity">
    <reaction evidence="5">
        <text>a 3,4-dihydroxy-5-(all-trans-polyprenyl)benzoate + S-adenosyl-L-methionine = a 4-hydroxy-3-methoxy-5-(all-trans-polyprenyl)benzoate + S-adenosyl-L-homocysteine + H(+)</text>
        <dbReference type="Rhea" id="RHEA:44452"/>
        <dbReference type="Rhea" id="RHEA-COMP:10930"/>
        <dbReference type="Rhea" id="RHEA-COMP:10931"/>
        <dbReference type="ChEBI" id="CHEBI:15378"/>
        <dbReference type="ChEBI" id="CHEBI:57856"/>
        <dbReference type="ChEBI" id="CHEBI:59789"/>
        <dbReference type="ChEBI" id="CHEBI:64694"/>
        <dbReference type="ChEBI" id="CHEBI:84443"/>
        <dbReference type="EC" id="2.1.1.114"/>
    </reaction>
</comment>
<keyword evidence="5" id="KW-0479">Metal-binding</keyword>
<dbReference type="EC" id="2.1.1.-" evidence="5"/>
<feature type="binding site" evidence="5">
    <location>
        <position position="167"/>
    </location>
    <ligand>
        <name>S-adenosyl-L-methionine</name>
        <dbReference type="ChEBI" id="CHEBI:59789"/>
    </ligand>
</feature>
<dbReference type="Pfam" id="PF08241">
    <property type="entry name" value="Methyltransf_11"/>
    <property type="match status" value="1"/>
</dbReference>
<dbReference type="KEGG" id="acep:105624786"/>
<dbReference type="GO" id="GO:0032259">
    <property type="term" value="P:methylation"/>
    <property type="evidence" value="ECO:0007669"/>
    <property type="project" value="UniProtKB-KW"/>
</dbReference>
<dbReference type="SUPFAM" id="SSF53335">
    <property type="entry name" value="S-adenosyl-L-methionine-dependent methyltransferases"/>
    <property type="match status" value="1"/>
</dbReference>
<comment type="similarity">
    <text evidence="5">Belongs to the class I-like SAM-binding methyltransferase superfamily. UbiG/COQ3 family.</text>
</comment>
<dbReference type="GO" id="GO:0010420">
    <property type="term" value="F:polyprenyldihydroxybenzoate methyltransferase activity"/>
    <property type="evidence" value="ECO:0007669"/>
    <property type="project" value="UniProtKB-UniRule"/>
</dbReference>
<comment type="subunit">
    <text evidence="5">Component of a multi-subunit COQ enzyme complex.</text>
</comment>
<proteinExistence type="inferred from homology"/>
<dbReference type="InterPro" id="IPR013216">
    <property type="entry name" value="Methyltransf_11"/>
</dbReference>